<feature type="chain" id="PRO_5012229026" evidence="1">
    <location>
        <begin position="20"/>
        <end position="129"/>
    </location>
</feature>
<accession>A0A1M5J949</accession>
<dbReference type="OrthoDB" id="674844at2"/>
<name>A0A1M5J949_9FLAO</name>
<evidence type="ECO:0000256" key="1">
    <source>
        <dbReference type="SAM" id="SignalP"/>
    </source>
</evidence>
<proteinExistence type="predicted"/>
<dbReference type="Proteomes" id="UP000184071">
    <property type="component" value="Unassembled WGS sequence"/>
</dbReference>
<dbReference type="AlphaFoldDB" id="A0A1M5J949"/>
<keyword evidence="1" id="KW-0732">Signal</keyword>
<protein>
    <submittedName>
        <fullName evidence="2">Uncharacterized protein</fullName>
    </submittedName>
</protein>
<dbReference type="EMBL" id="FQWC01000002">
    <property type="protein sequence ID" value="SHG37097.1"/>
    <property type="molecule type" value="Genomic_DNA"/>
</dbReference>
<gene>
    <name evidence="2" type="ORF">SAMN05443663_102646</name>
</gene>
<reference evidence="3" key="1">
    <citation type="submission" date="2016-11" db="EMBL/GenBank/DDBJ databases">
        <authorList>
            <person name="Varghese N."/>
            <person name="Submissions S."/>
        </authorList>
    </citation>
    <scope>NUCLEOTIDE SEQUENCE [LARGE SCALE GENOMIC DNA]</scope>
    <source>
        <strain evidence="3">DSM 17963</strain>
    </source>
</reference>
<keyword evidence="3" id="KW-1185">Reference proteome</keyword>
<organism evidence="2 3">
    <name type="scientific">Flavobacterium defluvii</name>
    <dbReference type="NCBI Taxonomy" id="370979"/>
    <lineage>
        <taxon>Bacteria</taxon>
        <taxon>Pseudomonadati</taxon>
        <taxon>Bacteroidota</taxon>
        <taxon>Flavobacteriia</taxon>
        <taxon>Flavobacteriales</taxon>
        <taxon>Flavobacteriaceae</taxon>
        <taxon>Flavobacterium</taxon>
    </lineage>
</organism>
<evidence type="ECO:0000313" key="3">
    <source>
        <dbReference type="Proteomes" id="UP000184071"/>
    </source>
</evidence>
<evidence type="ECO:0000313" key="2">
    <source>
        <dbReference type="EMBL" id="SHG37097.1"/>
    </source>
</evidence>
<sequence>MKKTLFSLLVFAMSISASAQSQSASNANAFPCIDTGYRLYPTNNMWTYIKLNTRNGQMWQVQWDTGKNRFESPLSLKALAAPDQEKNSRFVLSPTTNIYNFILLDQIDGRVWQVQWSSKPEERAILAIE</sequence>
<feature type="signal peptide" evidence="1">
    <location>
        <begin position="1"/>
        <end position="19"/>
    </location>
</feature>
<dbReference type="RefSeq" id="WP_073414731.1">
    <property type="nucleotide sequence ID" value="NZ_FQWC01000002.1"/>
</dbReference>